<evidence type="ECO:0000313" key="11">
    <source>
        <dbReference type="Proteomes" id="UP001498421"/>
    </source>
</evidence>
<keyword evidence="11" id="KW-1185">Reference proteome</keyword>
<evidence type="ECO:0000313" key="10">
    <source>
        <dbReference type="EMBL" id="KAK7431277.1"/>
    </source>
</evidence>
<dbReference type="InterPro" id="IPR029058">
    <property type="entry name" value="AB_hydrolase_fold"/>
</dbReference>
<dbReference type="Gene3D" id="3.40.50.1820">
    <property type="entry name" value="alpha/beta hydrolase"/>
    <property type="match status" value="1"/>
</dbReference>
<dbReference type="SUPFAM" id="SSF53474">
    <property type="entry name" value="alpha/beta-Hydrolases"/>
    <property type="match status" value="1"/>
</dbReference>
<sequence length="341" mass="37915">MAFESKKSRESPGLDSQEDNDASSTYSVPEAWDQIHGESTPAGDFQAVSQSSYHDTAEPTSGKEPKAQNFLRVIHDSKDAEIDLVAVHGLNHSNTDFHAEKTWTASNNSMWLKDFLSKTLPEARVLLFGYNANVAFQTSIAGVREQAENLLNRLKGKRKNAMERPIIFICHSLGGLIVKRALIISKATDTYKSIQNATYGIAFIATPHRGGNHAALGNIAATIARYALKNPPNTFMEALKKDSLFADDLVQDFRQHLEDYYILSFFGTQPMKKYGLITLDRDHSQVSKFESMECDTCEQVIDNIEELAKTALQAVKEKARMAALQLPSPEKLRCLPVTDST</sequence>
<feature type="region of interest" description="Disordered" evidence="8">
    <location>
        <begin position="1"/>
        <end position="67"/>
    </location>
</feature>
<feature type="compositionally biased region" description="Basic and acidic residues" evidence="8">
    <location>
        <begin position="55"/>
        <end position="66"/>
    </location>
</feature>
<feature type="compositionally biased region" description="Basic and acidic residues" evidence="8">
    <location>
        <begin position="1"/>
        <end position="12"/>
    </location>
</feature>
<dbReference type="InterPro" id="IPR007751">
    <property type="entry name" value="DUF676_lipase-like"/>
</dbReference>
<dbReference type="EMBL" id="JAZAVK010000012">
    <property type="protein sequence ID" value="KAK7431277.1"/>
    <property type="molecule type" value="Genomic_DNA"/>
</dbReference>
<feature type="domain" description="DUF676" evidence="9">
    <location>
        <begin position="84"/>
        <end position="213"/>
    </location>
</feature>
<accession>A0ABR1ICF1</accession>
<evidence type="ECO:0000256" key="4">
    <source>
        <dbReference type="ARBA" id="ARBA00007920"/>
    </source>
</evidence>
<comment type="subcellular location">
    <subcellularLocation>
        <location evidence="2">Endoplasmic reticulum</location>
    </subcellularLocation>
    <subcellularLocation>
        <location evidence="3">Membrane</location>
    </subcellularLocation>
    <subcellularLocation>
        <location evidence="1">Mitochondrion</location>
    </subcellularLocation>
</comment>
<dbReference type="PANTHER" id="PTHR48182">
    <property type="entry name" value="PROTEIN SERAC1"/>
    <property type="match status" value="1"/>
</dbReference>
<keyword evidence="7" id="KW-0472">Membrane</keyword>
<evidence type="ECO:0000256" key="5">
    <source>
        <dbReference type="ARBA" id="ARBA00022824"/>
    </source>
</evidence>
<evidence type="ECO:0000256" key="7">
    <source>
        <dbReference type="ARBA" id="ARBA00023136"/>
    </source>
</evidence>
<keyword evidence="6" id="KW-0496">Mitochondrion</keyword>
<protein>
    <recommendedName>
        <fullName evidence="9">DUF676 domain-containing protein</fullName>
    </recommendedName>
</protein>
<dbReference type="Proteomes" id="UP001498421">
    <property type="component" value="Unassembled WGS sequence"/>
</dbReference>
<dbReference type="PANTHER" id="PTHR48182:SF2">
    <property type="entry name" value="PROTEIN SERAC1"/>
    <property type="match status" value="1"/>
</dbReference>
<comment type="caution">
    <text evidence="10">The sequence shown here is derived from an EMBL/GenBank/DDBJ whole genome shotgun (WGS) entry which is preliminary data.</text>
</comment>
<dbReference type="InterPro" id="IPR052374">
    <property type="entry name" value="SERAC1"/>
</dbReference>
<proteinExistence type="inferred from homology"/>
<evidence type="ECO:0000256" key="3">
    <source>
        <dbReference type="ARBA" id="ARBA00004370"/>
    </source>
</evidence>
<evidence type="ECO:0000256" key="8">
    <source>
        <dbReference type="SAM" id="MobiDB-lite"/>
    </source>
</evidence>
<dbReference type="Pfam" id="PF05057">
    <property type="entry name" value="DUF676"/>
    <property type="match status" value="1"/>
</dbReference>
<comment type="similarity">
    <text evidence="4">Belongs to the putative lipase ROG1 family.</text>
</comment>
<organism evidence="10 11">
    <name type="scientific">Neonectria magnoliae</name>
    <dbReference type="NCBI Taxonomy" id="2732573"/>
    <lineage>
        <taxon>Eukaryota</taxon>
        <taxon>Fungi</taxon>
        <taxon>Dikarya</taxon>
        <taxon>Ascomycota</taxon>
        <taxon>Pezizomycotina</taxon>
        <taxon>Sordariomycetes</taxon>
        <taxon>Hypocreomycetidae</taxon>
        <taxon>Hypocreales</taxon>
        <taxon>Nectriaceae</taxon>
        <taxon>Neonectria</taxon>
    </lineage>
</organism>
<evidence type="ECO:0000259" key="9">
    <source>
        <dbReference type="Pfam" id="PF05057"/>
    </source>
</evidence>
<keyword evidence="5" id="KW-0256">Endoplasmic reticulum</keyword>
<name>A0ABR1ICF1_9HYPO</name>
<evidence type="ECO:0000256" key="2">
    <source>
        <dbReference type="ARBA" id="ARBA00004240"/>
    </source>
</evidence>
<evidence type="ECO:0000256" key="1">
    <source>
        <dbReference type="ARBA" id="ARBA00004173"/>
    </source>
</evidence>
<evidence type="ECO:0000256" key="6">
    <source>
        <dbReference type="ARBA" id="ARBA00023128"/>
    </source>
</evidence>
<reference evidence="10 11" key="1">
    <citation type="journal article" date="2025" name="Microbiol. Resour. Announc.">
        <title>Draft genome sequences for Neonectria magnoliae and Neonectria punicea, canker pathogens of Liriodendron tulipifera and Acer saccharum in West Virginia.</title>
        <authorList>
            <person name="Petronek H.M."/>
            <person name="Kasson M.T."/>
            <person name="Metheny A.M."/>
            <person name="Stauder C.M."/>
            <person name="Lovett B."/>
            <person name="Lynch S.C."/>
            <person name="Garnas J.R."/>
            <person name="Kasson L.R."/>
            <person name="Stajich J.E."/>
        </authorList>
    </citation>
    <scope>NUCLEOTIDE SEQUENCE [LARGE SCALE GENOMIC DNA]</scope>
    <source>
        <strain evidence="10 11">NRRL 64651</strain>
    </source>
</reference>
<gene>
    <name evidence="10" type="ORF">QQZ08_002048</name>
</gene>